<evidence type="ECO:0000313" key="2">
    <source>
        <dbReference type="Proteomes" id="UP000176253"/>
    </source>
</evidence>
<dbReference type="EMBL" id="MFJM01000070">
    <property type="protein sequence ID" value="OGG15828.1"/>
    <property type="molecule type" value="Genomic_DNA"/>
</dbReference>
<proteinExistence type="predicted"/>
<sequence>MPNIELQLNTAPRPLPQPAEGFVVGAPNQPEPLAINLFNQAGIEVAEGPEVGTAPDIEKHLLEIILPGSRENLVVETSLSPNTKGNLVLTDEGRRKARELADRILEATGRDFNLARQFLNEFKEERKKVKSELRQGKTIDDAYRQSPEYQTEVLMQRLSASLNLKLRHEEKKTVNIANPRSSVRPAQMTETITPSPVYKPEATSYTPVYRPAEHVVSLPQAVPTVQTQTDRFTAPVRPIRVTPQPEIIVKRKQGLFSRFKTFVTNTIEKVKSYFVQPEVKPYQIAQHRQYQRTYQPATQSLPELKISPQVKRAVKNAVRVVKNEASRLGNNAIPAVMGFATASLAMNMASNLDGYAPFFGRPELNNVGVQLGVNALALGVLGAATLLQETDFKKGLRLLPKRITQYGLTAGTQSLLVSLLH</sequence>
<dbReference type="AlphaFoldDB" id="A0A1F5ZTL5"/>
<reference evidence="1 2" key="1">
    <citation type="journal article" date="2016" name="Nat. Commun.">
        <title>Thousands of microbial genomes shed light on interconnected biogeochemical processes in an aquifer system.</title>
        <authorList>
            <person name="Anantharaman K."/>
            <person name="Brown C.T."/>
            <person name="Hug L.A."/>
            <person name="Sharon I."/>
            <person name="Castelle C.J."/>
            <person name="Probst A.J."/>
            <person name="Thomas B.C."/>
            <person name="Singh A."/>
            <person name="Wilkins M.J."/>
            <person name="Karaoz U."/>
            <person name="Brodie E.L."/>
            <person name="Williams K.H."/>
            <person name="Hubbard S.S."/>
            <person name="Banfield J.F."/>
        </authorList>
    </citation>
    <scope>NUCLEOTIDE SEQUENCE [LARGE SCALE GENOMIC DNA]</scope>
</reference>
<accession>A0A1F5ZTL5</accession>
<gene>
    <name evidence="1" type="ORF">A3D78_02880</name>
</gene>
<dbReference type="Proteomes" id="UP000176253">
    <property type="component" value="Unassembled WGS sequence"/>
</dbReference>
<protein>
    <submittedName>
        <fullName evidence="1">Uncharacterized protein</fullName>
    </submittedName>
</protein>
<evidence type="ECO:0000313" key="1">
    <source>
        <dbReference type="EMBL" id="OGG15828.1"/>
    </source>
</evidence>
<organism evidence="1 2">
    <name type="scientific">Candidatus Gottesmanbacteria bacterium RIFCSPHIGHO2_02_FULL_39_14</name>
    <dbReference type="NCBI Taxonomy" id="1798383"/>
    <lineage>
        <taxon>Bacteria</taxon>
        <taxon>Candidatus Gottesmaniibacteriota</taxon>
    </lineage>
</organism>
<name>A0A1F5ZTL5_9BACT</name>
<comment type="caution">
    <text evidence="1">The sequence shown here is derived from an EMBL/GenBank/DDBJ whole genome shotgun (WGS) entry which is preliminary data.</text>
</comment>
<dbReference type="STRING" id="1798383.A3D78_02880"/>